<dbReference type="InterPro" id="IPR050173">
    <property type="entry name" value="ABC_transporter_C-like"/>
</dbReference>
<dbReference type="Proteomes" id="UP000703661">
    <property type="component" value="Unassembled WGS sequence"/>
</dbReference>
<dbReference type="InterPro" id="IPR036640">
    <property type="entry name" value="ABC1_TM_sf"/>
</dbReference>
<evidence type="ECO:0000256" key="2">
    <source>
        <dbReference type="ARBA" id="ARBA00022741"/>
    </source>
</evidence>
<dbReference type="PANTHER" id="PTHR24223:SF415">
    <property type="entry name" value="FI20190P1"/>
    <property type="match status" value="1"/>
</dbReference>
<evidence type="ECO:0000256" key="5">
    <source>
        <dbReference type="ARBA" id="ARBA00023136"/>
    </source>
</evidence>
<keyword evidence="1 6" id="KW-0812">Transmembrane</keyword>
<evidence type="ECO:0000256" key="6">
    <source>
        <dbReference type="SAM" id="Phobius"/>
    </source>
</evidence>
<dbReference type="AlphaFoldDB" id="A0A9P6MM86"/>
<organism evidence="7 8">
    <name type="scientific">Entomortierella chlamydospora</name>
    <dbReference type="NCBI Taxonomy" id="101097"/>
    <lineage>
        <taxon>Eukaryota</taxon>
        <taxon>Fungi</taxon>
        <taxon>Fungi incertae sedis</taxon>
        <taxon>Mucoromycota</taxon>
        <taxon>Mortierellomycotina</taxon>
        <taxon>Mortierellomycetes</taxon>
        <taxon>Mortierellales</taxon>
        <taxon>Mortierellaceae</taxon>
        <taxon>Entomortierella</taxon>
    </lineage>
</organism>
<evidence type="ECO:0000256" key="1">
    <source>
        <dbReference type="ARBA" id="ARBA00022692"/>
    </source>
</evidence>
<evidence type="ECO:0000313" key="8">
    <source>
        <dbReference type="Proteomes" id="UP000703661"/>
    </source>
</evidence>
<protein>
    <recommendedName>
        <fullName evidence="9">ABC transmembrane type-1 domain-containing protein</fullName>
    </recommendedName>
</protein>
<sequence>MIAIPLNTSEHKYEVRSSNYLFTYYMATLSISTLILLILQEDMEQRGAYSPFRLLSCFTASIAIAFFFEAFPRKNTRVQQLARKEENLNDWQLANLFSRLSFHYFQHIVSIGATRPITGNDIANMTPDWVKTDVNYEHVAMYWEQDKTRCAAKGKQPSFLWTVMSAYKSQIAIIMTIRLLGYSLQYMSPILFGQLLKFIGDYSKAVKDGEEPPSMKVGFAITGAMLFSNIACQFALSNGLQIMTELGCQARAATVALIYRKALKLSPQARQSSSLGEITNHMAVDAEKWVDASTFFPMLITTP</sequence>
<accession>A0A9P6MM86</accession>
<feature type="transmembrane region" description="Helical" evidence="6">
    <location>
        <begin position="21"/>
        <end position="40"/>
    </location>
</feature>
<keyword evidence="8" id="KW-1185">Reference proteome</keyword>
<dbReference type="GO" id="GO:0016020">
    <property type="term" value="C:membrane"/>
    <property type="evidence" value="ECO:0007669"/>
    <property type="project" value="InterPro"/>
</dbReference>
<evidence type="ECO:0000313" key="7">
    <source>
        <dbReference type="EMBL" id="KAG0007561.1"/>
    </source>
</evidence>
<keyword evidence="5 6" id="KW-0472">Membrane</keyword>
<name>A0A9P6MM86_9FUNG</name>
<keyword evidence="4 6" id="KW-1133">Transmembrane helix</keyword>
<comment type="caution">
    <text evidence="7">The sequence shown here is derived from an EMBL/GenBank/DDBJ whole genome shotgun (WGS) entry which is preliminary data.</text>
</comment>
<dbReference type="PANTHER" id="PTHR24223">
    <property type="entry name" value="ATP-BINDING CASSETTE SUB-FAMILY C"/>
    <property type="match status" value="1"/>
</dbReference>
<proteinExistence type="predicted"/>
<keyword evidence="3" id="KW-0067">ATP-binding</keyword>
<feature type="transmembrane region" description="Helical" evidence="6">
    <location>
        <begin position="217"/>
        <end position="236"/>
    </location>
</feature>
<dbReference type="Gene3D" id="1.20.1560.10">
    <property type="entry name" value="ABC transporter type 1, transmembrane domain"/>
    <property type="match status" value="1"/>
</dbReference>
<dbReference type="GO" id="GO:0042626">
    <property type="term" value="F:ATPase-coupled transmembrane transporter activity"/>
    <property type="evidence" value="ECO:0007669"/>
    <property type="project" value="TreeGrafter"/>
</dbReference>
<feature type="transmembrane region" description="Helical" evidence="6">
    <location>
        <begin position="52"/>
        <end position="71"/>
    </location>
</feature>
<dbReference type="EMBL" id="JAAAID010002294">
    <property type="protein sequence ID" value="KAG0007561.1"/>
    <property type="molecule type" value="Genomic_DNA"/>
</dbReference>
<dbReference type="SUPFAM" id="SSF90123">
    <property type="entry name" value="ABC transporter transmembrane region"/>
    <property type="match status" value="1"/>
</dbReference>
<evidence type="ECO:0008006" key="9">
    <source>
        <dbReference type="Google" id="ProtNLM"/>
    </source>
</evidence>
<evidence type="ECO:0000256" key="4">
    <source>
        <dbReference type="ARBA" id="ARBA00022989"/>
    </source>
</evidence>
<gene>
    <name evidence="7" type="ORF">BGZ80_004510</name>
</gene>
<keyword evidence="2" id="KW-0547">Nucleotide-binding</keyword>
<evidence type="ECO:0000256" key="3">
    <source>
        <dbReference type="ARBA" id="ARBA00022840"/>
    </source>
</evidence>
<reference evidence="7" key="1">
    <citation type="journal article" date="2020" name="Fungal Divers.">
        <title>Resolving the Mortierellaceae phylogeny through synthesis of multi-gene phylogenetics and phylogenomics.</title>
        <authorList>
            <person name="Vandepol N."/>
            <person name="Liber J."/>
            <person name="Desiro A."/>
            <person name="Na H."/>
            <person name="Kennedy M."/>
            <person name="Barry K."/>
            <person name="Grigoriev I.V."/>
            <person name="Miller A.N."/>
            <person name="O'Donnell K."/>
            <person name="Stajich J.E."/>
            <person name="Bonito G."/>
        </authorList>
    </citation>
    <scope>NUCLEOTIDE SEQUENCE</scope>
    <source>
        <strain evidence="7">NRRL 2769</strain>
    </source>
</reference>
<dbReference type="GO" id="GO:0005524">
    <property type="term" value="F:ATP binding"/>
    <property type="evidence" value="ECO:0007669"/>
    <property type="project" value="UniProtKB-KW"/>
</dbReference>